<dbReference type="GO" id="GO:0006865">
    <property type="term" value="P:amino acid transport"/>
    <property type="evidence" value="ECO:0007669"/>
    <property type="project" value="UniProtKB-KW"/>
</dbReference>
<dbReference type="PANTHER" id="PTHR30614:SF7">
    <property type="entry name" value="GLUTAMINE ABC TRANSPORTER PERMEASE PROTEIN GLNM-RELATED"/>
    <property type="match status" value="1"/>
</dbReference>
<dbReference type="FunFam" id="1.10.3720.10:FF:000033">
    <property type="entry name" value="Polar amino acid ABC transporter permease"/>
    <property type="match status" value="1"/>
</dbReference>
<dbReference type="PANTHER" id="PTHR30614">
    <property type="entry name" value="MEMBRANE COMPONENT OF AMINO ACID ABC TRANSPORTER"/>
    <property type="match status" value="1"/>
</dbReference>
<evidence type="ECO:0000256" key="8">
    <source>
        <dbReference type="RuleBase" id="RU363032"/>
    </source>
</evidence>
<evidence type="ECO:0000256" key="3">
    <source>
        <dbReference type="ARBA" id="ARBA00022475"/>
    </source>
</evidence>
<comment type="subcellular location">
    <subcellularLocation>
        <location evidence="1 8">Cell membrane</location>
        <topology evidence="1 8">Multi-pass membrane protein</topology>
    </subcellularLocation>
</comment>
<evidence type="ECO:0000313" key="11">
    <source>
        <dbReference type="Proteomes" id="UP000001285"/>
    </source>
</evidence>
<dbReference type="Proteomes" id="UP000001285">
    <property type="component" value="Chromosome"/>
</dbReference>
<dbReference type="GO" id="GO:0043190">
    <property type="term" value="C:ATP-binding cassette (ABC) transporter complex"/>
    <property type="evidence" value="ECO:0007669"/>
    <property type="project" value="InterPro"/>
</dbReference>
<dbReference type="GO" id="GO:0022857">
    <property type="term" value="F:transmembrane transporter activity"/>
    <property type="evidence" value="ECO:0007669"/>
    <property type="project" value="InterPro"/>
</dbReference>
<feature type="transmembrane region" description="Helical" evidence="8">
    <location>
        <begin position="191"/>
        <end position="212"/>
    </location>
</feature>
<gene>
    <name evidence="10" type="primary">glnM</name>
    <name evidence="10" type="ordered locus">LSA_13390</name>
</gene>
<dbReference type="Pfam" id="PF00528">
    <property type="entry name" value="BPD_transp_1"/>
    <property type="match status" value="1"/>
</dbReference>
<accession>G2KW21</accession>
<evidence type="ECO:0000256" key="4">
    <source>
        <dbReference type="ARBA" id="ARBA00022692"/>
    </source>
</evidence>
<dbReference type="InterPro" id="IPR035906">
    <property type="entry name" value="MetI-like_sf"/>
</dbReference>
<dbReference type="PROSITE" id="PS50928">
    <property type="entry name" value="ABC_TM1"/>
    <property type="match status" value="1"/>
</dbReference>
<dbReference type="Gene3D" id="1.10.3720.10">
    <property type="entry name" value="MetI-like"/>
    <property type="match status" value="1"/>
</dbReference>
<reference evidence="10 11" key="1">
    <citation type="journal article" date="2011" name="Microb. Cell Fact.">
        <title>Genomic analysis reveals Lactobacillus sanfranciscensis as stable element in traditional sourdoughs.</title>
        <authorList>
            <person name="Vogel R.F."/>
            <person name="Pavlovic M."/>
            <person name="Ehrmann M.A."/>
            <person name="Wiezer A."/>
            <person name="Liesegang H."/>
            <person name="Offschanka S."/>
            <person name="Voget S."/>
            <person name="Angelov A."/>
            <person name="Bocker G."/>
            <person name="Liebl W."/>
        </authorList>
    </citation>
    <scope>NUCLEOTIDE SEQUENCE [LARGE SCALE GENOMIC DNA]</scope>
    <source>
        <strain evidence="10 11">TMW 1.1304</strain>
    </source>
</reference>
<evidence type="ECO:0000256" key="1">
    <source>
        <dbReference type="ARBA" id="ARBA00004651"/>
    </source>
</evidence>
<organism evidence="10 11">
    <name type="scientific">Fructilactobacillus sanfranciscensis (strain TMW 1.1304)</name>
    <name type="common">Lactobacillus sanfranciscensis</name>
    <dbReference type="NCBI Taxonomy" id="714313"/>
    <lineage>
        <taxon>Bacteria</taxon>
        <taxon>Bacillati</taxon>
        <taxon>Bacillota</taxon>
        <taxon>Bacilli</taxon>
        <taxon>Lactobacillales</taxon>
        <taxon>Lactobacillaceae</taxon>
        <taxon>Fructilactobacillus</taxon>
    </lineage>
</organism>
<name>G2KW21_FRUST</name>
<dbReference type="HOGENOM" id="CLU_019602_1_0_9"/>
<dbReference type="STRING" id="714313.LSA_13390"/>
<evidence type="ECO:0000259" key="9">
    <source>
        <dbReference type="PROSITE" id="PS50928"/>
    </source>
</evidence>
<evidence type="ECO:0000256" key="2">
    <source>
        <dbReference type="ARBA" id="ARBA00022448"/>
    </source>
</evidence>
<evidence type="ECO:0000256" key="5">
    <source>
        <dbReference type="ARBA" id="ARBA00022970"/>
    </source>
</evidence>
<evidence type="ECO:0000256" key="6">
    <source>
        <dbReference type="ARBA" id="ARBA00022989"/>
    </source>
</evidence>
<dbReference type="EMBL" id="CP002461">
    <property type="protein sequence ID" value="AEN99692.1"/>
    <property type="molecule type" value="Genomic_DNA"/>
</dbReference>
<protein>
    <submittedName>
        <fullName evidence="10">Putative glutamine ABC transporter permease protein glnM</fullName>
    </submittedName>
</protein>
<feature type="transmembrane region" description="Helical" evidence="8">
    <location>
        <begin position="87"/>
        <end position="105"/>
    </location>
</feature>
<evidence type="ECO:0000313" key="10">
    <source>
        <dbReference type="EMBL" id="AEN99692.1"/>
    </source>
</evidence>
<feature type="transmembrane region" description="Helical" evidence="8">
    <location>
        <begin position="57"/>
        <end position="81"/>
    </location>
</feature>
<keyword evidence="7 8" id="KW-0472">Membrane</keyword>
<dbReference type="KEGG" id="lsn:LSA_13390"/>
<dbReference type="AlphaFoldDB" id="G2KW21"/>
<proteinExistence type="inferred from homology"/>
<dbReference type="InterPro" id="IPR043429">
    <property type="entry name" value="ArtM/GltK/GlnP/TcyL/YhdX-like"/>
</dbReference>
<sequence length="217" mass="23886">MEGIDKMIKILTDNWSTIITGFEFTILSSIVGLLGSLILGTVFALMEMAPNKFLKFIGTAFVEFFRNIPLLVITLFFYVVVSHAVKINGFWAGTIALILYTSSFVTECIRGGVNSVDPGQMEGARSNGLTYTQAMIHIVLPQGFKLAIPSLGNQFINLVKNSSILSFVAGLDLMYQANVISGANLDPFNTYIVIGIFYLLLTGPLSVFMNHLENRLR</sequence>
<keyword evidence="6 8" id="KW-1133">Transmembrane helix</keyword>
<keyword evidence="4 8" id="KW-0812">Transmembrane</keyword>
<keyword evidence="5" id="KW-0029">Amino-acid transport</keyword>
<dbReference type="InterPro" id="IPR010065">
    <property type="entry name" value="AA_ABC_transptr_permease_3TM"/>
</dbReference>
<feature type="domain" description="ABC transmembrane type-1" evidence="9">
    <location>
        <begin position="22"/>
        <end position="209"/>
    </location>
</feature>
<dbReference type="CDD" id="cd06261">
    <property type="entry name" value="TM_PBP2"/>
    <property type="match status" value="1"/>
</dbReference>
<dbReference type="NCBIfam" id="TIGR01726">
    <property type="entry name" value="HEQRo_perm_3TM"/>
    <property type="match status" value="1"/>
</dbReference>
<feature type="transmembrane region" description="Helical" evidence="8">
    <location>
        <begin position="24"/>
        <end position="45"/>
    </location>
</feature>
<keyword evidence="3" id="KW-1003">Cell membrane</keyword>
<dbReference type="SUPFAM" id="SSF161098">
    <property type="entry name" value="MetI-like"/>
    <property type="match status" value="1"/>
</dbReference>
<dbReference type="InterPro" id="IPR000515">
    <property type="entry name" value="MetI-like"/>
</dbReference>
<evidence type="ECO:0000256" key="7">
    <source>
        <dbReference type="ARBA" id="ARBA00023136"/>
    </source>
</evidence>
<comment type="similarity">
    <text evidence="8">Belongs to the binding-protein-dependent transport system permease family.</text>
</comment>
<keyword evidence="11" id="KW-1185">Reference proteome</keyword>
<keyword evidence="2 8" id="KW-0813">Transport</keyword>
<dbReference type="eggNOG" id="COG0765">
    <property type="taxonomic scope" value="Bacteria"/>
</dbReference>